<dbReference type="AlphaFoldDB" id="A0AAD4H254"/>
<evidence type="ECO:0000313" key="3">
    <source>
        <dbReference type="Proteomes" id="UP001194580"/>
    </source>
</evidence>
<keyword evidence="1" id="KW-1133">Transmembrane helix</keyword>
<feature type="non-terminal residue" evidence="2">
    <location>
        <position position="207"/>
    </location>
</feature>
<evidence type="ECO:0000256" key="1">
    <source>
        <dbReference type="SAM" id="Phobius"/>
    </source>
</evidence>
<organism evidence="2 3">
    <name type="scientific">Linnemannia exigua</name>
    <dbReference type="NCBI Taxonomy" id="604196"/>
    <lineage>
        <taxon>Eukaryota</taxon>
        <taxon>Fungi</taxon>
        <taxon>Fungi incertae sedis</taxon>
        <taxon>Mucoromycota</taxon>
        <taxon>Mortierellomycotina</taxon>
        <taxon>Mortierellomycetes</taxon>
        <taxon>Mortierellales</taxon>
        <taxon>Mortierellaceae</taxon>
        <taxon>Linnemannia</taxon>
    </lineage>
</organism>
<dbReference type="EMBL" id="JAAAIL010001847">
    <property type="protein sequence ID" value="KAG0264104.1"/>
    <property type="molecule type" value="Genomic_DNA"/>
</dbReference>
<comment type="caution">
    <text evidence="2">The sequence shown here is derived from an EMBL/GenBank/DDBJ whole genome shotgun (WGS) entry which is preliminary data.</text>
</comment>
<keyword evidence="1" id="KW-0472">Membrane</keyword>
<name>A0AAD4H254_9FUNG</name>
<keyword evidence="3" id="KW-1185">Reference proteome</keyword>
<feature type="transmembrane region" description="Helical" evidence="1">
    <location>
        <begin position="12"/>
        <end position="31"/>
    </location>
</feature>
<proteinExistence type="predicted"/>
<dbReference type="Proteomes" id="UP001194580">
    <property type="component" value="Unassembled WGS sequence"/>
</dbReference>
<reference evidence="2" key="1">
    <citation type="journal article" date="2020" name="Fungal Divers.">
        <title>Resolving the Mortierellaceae phylogeny through synthesis of multi-gene phylogenetics and phylogenomics.</title>
        <authorList>
            <person name="Vandepol N."/>
            <person name="Liber J."/>
            <person name="Desiro A."/>
            <person name="Na H."/>
            <person name="Kennedy M."/>
            <person name="Barry K."/>
            <person name="Grigoriev I.V."/>
            <person name="Miller A.N."/>
            <person name="O'Donnell K."/>
            <person name="Stajich J.E."/>
            <person name="Bonito G."/>
        </authorList>
    </citation>
    <scope>NUCLEOTIDE SEQUENCE</scope>
    <source>
        <strain evidence="2">NRRL 28262</strain>
    </source>
</reference>
<protein>
    <submittedName>
        <fullName evidence="2">Uncharacterized protein</fullName>
    </submittedName>
</protein>
<accession>A0AAD4H254</accession>
<gene>
    <name evidence="2" type="ORF">BGZ95_003652</name>
</gene>
<evidence type="ECO:0000313" key="2">
    <source>
        <dbReference type="EMBL" id="KAG0264104.1"/>
    </source>
</evidence>
<keyword evidence="1" id="KW-0812">Transmembrane</keyword>
<sequence length="207" mass="23000">MSRSTTIDWKRTLFNAIVTVPVGLAGINLPYDPEGDFIPSVSVQPPQIIFFTQNINSPSFLTELPPLGDRYESISQLALCNDLLRRYFATTVTPTTNAKPLSPVQQALVQPVLQNEEELHHVFMLTRKVVYEFIASHKTAESISEAVLLAPGLDRDDYRRLLNSLIIEFKGATLLSIELLQGMVHMVECAGPFYLVADDLVSILAAL</sequence>